<accession>A0A7R9DXB2</accession>
<name>A0A7R9DXB2_9NEOP</name>
<dbReference type="AlphaFoldDB" id="A0A7R9DXB2"/>
<organism evidence="1">
    <name type="scientific">Timema monikensis</name>
    <dbReference type="NCBI Taxonomy" id="170555"/>
    <lineage>
        <taxon>Eukaryota</taxon>
        <taxon>Metazoa</taxon>
        <taxon>Ecdysozoa</taxon>
        <taxon>Arthropoda</taxon>
        <taxon>Hexapoda</taxon>
        <taxon>Insecta</taxon>
        <taxon>Pterygota</taxon>
        <taxon>Neoptera</taxon>
        <taxon>Polyneoptera</taxon>
        <taxon>Phasmatodea</taxon>
        <taxon>Timematodea</taxon>
        <taxon>Timematoidea</taxon>
        <taxon>Timematidae</taxon>
        <taxon>Timema</taxon>
    </lineage>
</organism>
<protein>
    <submittedName>
        <fullName evidence="1">Uncharacterized protein</fullName>
    </submittedName>
</protein>
<dbReference type="EMBL" id="OB792673">
    <property type="protein sequence ID" value="CAD7423385.1"/>
    <property type="molecule type" value="Genomic_DNA"/>
</dbReference>
<evidence type="ECO:0000313" key="1">
    <source>
        <dbReference type="EMBL" id="CAD7423385.1"/>
    </source>
</evidence>
<reference evidence="1" key="1">
    <citation type="submission" date="2020-11" db="EMBL/GenBank/DDBJ databases">
        <authorList>
            <person name="Tran Van P."/>
        </authorList>
    </citation>
    <scope>NUCLEOTIDE SEQUENCE</scope>
</reference>
<proteinExistence type="predicted"/>
<sequence>MAGRYRKPPQKLWNVMSNEFIVDWERFMDQLPRCANWFHGNGISLTTPDISLLDVPLNKPARRVTSAMHLSVHLRCSLLCRTSSVGGRHGESYPWRRLARNLKAVRCVPRPSLPLNHSLVSLRVQSIYSTGSVRRKRGGRVVSRESSLNKVHTDSIELIKKLVHIMMGMRRRTSIPGEYATDKRWLSLDLGFLQG</sequence>
<gene>
    <name evidence="1" type="ORF">TMSB3V08_LOCUS374</name>
</gene>